<comment type="caution">
    <text evidence="2">The sequence shown here is derived from an EMBL/GenBank/DDBJ whole genome shotgun (WGS) entry which is preliminary data.</text>
</comment>
<feature type="transmembrane region" description="Helical" evidence="1">
    <location>
        <begin position="16"/>
        <end position="36"/>
    </location>
</feature>
<dbReference type="EMBL" id="MFIX01000048">
    <property type="protein sequence ID" value="OGG05464.1"/>
    <property type="molecule type" value="Genomic_DNA"/>
</dbReference>
<sequence>MDRWLNNFAYRINLDFWTFILAGVLALVIAALTVGYQAIKAATANPVDALRYEWQSVEICLGVLSPFE</sequence>
<organism evidence="2 3">
    <name type="scientific">Candidatus Glassbacteria bacterium RIFCSPLOWO2_12_FULL_58_11</name>
    <dbReference type="NCBI Taxonomy" id="1817867"/>
    <lineage>
        <taxon>Bacteria</taxon>
        <taxon>Candidatus Glassiibacteriota</taxon>
    </lineage>
</organism>
<name>A0A1F5YZE8_9BACT</name>
<dbReference type="AlphaFoldDB" id="A0A1F5YZE8"/>
<keyword evidence="1" id="KW-0472">Membrane</keyword>
<gene>
    <name evidence="2" type="ORF">A3F83_11220</name>
</gene>
<protein>
    <submittedName>
        <fullName evidence="2">Uncharacterized protein</fullName>
    </submittedName>
</protein>
<evidence type="ECO:0000313" key="3">
    <source>
        <dbReference type="Proteomes" id="UP000179129"/>
    </source>
</evidence>
<evidence type="ECO:0000256" key="1">
    <source>
        <dbReference type="SAM" id="Phobius"/>
    </source>
</evidence>
<proteinExistence type="predicted"/>
<keyword evidence="1" id="KW-0812">Transmembrane</keyword>
<dbReference type="Proteomes" id="UP000179129">
    <property type="component" value="Unassembled WGS sequence"/>
</dbReference>
<dbReference type="STRING" id="1817867.A3F83_11220"/>
<keyword evidence="1" id="KW-1133">Transmembrane helix</keyword>
<reference evidence="2 3" key="1">
    <citation type="journal article" date="2016" name="Nat. Commun.">
        <title>Thousands of microbial genomes shed light on interconnected biogeochemical processes in an aquifer system.</title>
        <authorList>
            <person name="Anantharaman K."/>
            <person name="Brown C.T."/>
            <person name="Hug L.A."/>
            <person name="Sharon I."/>
            <person name="Castelle C.J."/>
            <person name="Probst A.J."/>
            <person name="Thomas B.C."/>
            <person name="Singh A."/>
            <person name="Wilkins M.J."/>
            <person name="Karaoz U."/>
            <person name="Brodie E.L."/>
            <person name="Williams K.H."/>
            <person name="Hubbard S.S."/>
            <person name="Banfield J.F."/>
        </authorList>
    </citation>
    <scope>NUCLEOTIDE SEQUENCE [LARGE SCALE GENOMIC DNA]</scope>
</reference>
<evidence type="ECO:0000313" key="2">
    <source>
        <dbReference type="EMBL" id="OGG05464.1"/>
    </source>
</evidence>
<accession>A0A1F5YZE8</accession>